<evidence type="ECO:0000256" key="1">
    <source>
        <dbReference type="ARBA" id="ARBA00005118"/>
    </source>
</evidence>
<evidence type="ECO:0000313" key="10">
    <source>
        <dbReference type="Proteomes" id="UP000051977"/>
    </source>
</evidence>
<accession>A0ABR5PDD4</accession>
<evidence type="ECO:0000256" key="3">
    <source>
        <dbReference type="ARBA" id="ARBA00013070"/>
    </source>
</evidence>
<protein>
    <recommendedName>
        <fullName evidence="3">carbamate kinase</fullName>
        <ecNumber evidence="3">2.7.2.2</ecNumber>
    </recommendedName>
</protein>
<evidence type="ECO:0000259" key="8">
    <source>
        <dbReference type="Pfam" id="PF00696"/>
    </source>
</evidence>
<evidence type="ECO:0000256" key="2">
    <source>
        <dbReference type="ARBA" id="ARBA00011066"/>
    </source>
</evidence>
<comment type="caution">
    <text evidence="9">The sequence shown here is derived from an EMBL/GenBank/DDBJ whole genome shotgun (WGS) entry which is preliminary data.</text>
</comment>
<sequence>MPISVGGGGIPVVTDGNQLIGKEAVIDKDFASEKLAELVGADALIILTAVNNIFVNFNKPNQKKLEEVTVPELEKFIDEKQFAPGSMLPKVQAAMDFVNATGNEAVVTALDNIEGFIDNGSGTIIKPAASNVR</sequence>
<keyword evidence="10" id="KW-1185">Reference proteome</keyword>
<dbReference type="Pfam" id="PF00696">
    <property type="entry name" value="AA_kinase"/>
    <property type="match status" value="1"/>
</dbReference>
<dbReference type="PRINTS" id="PR01469">
    <property type="entry name" value="CARBMTKINASE"/>
</dbReference>
<evidence type="ECO:0000256" key="5">
    <source>
        <dbReference type="ARBA" id="ARBA00022679"/>
    </source>
</evidence>
<dbReference type="InterPro" id="IPR003964">
    <property type="entry name" value="Carb_kinase"/>
</dbReference>
<dbReference type="EMBL" id="AZEI01000049">
    <property type="protein sequence ID" value="KRL16838.1"/>
    <property type="molecule type" value="Genomic_DNA"/>
</dbReference>
<dbReference type="Proteomes" id="UP000051977">
    <property type="component" value="Unassembled WGS sequence"/>
</dbReference>
<dbReference type="GO" id="GO:0016301">
    <property type="term" value="F:kinase activity"/>
    <property type="evidence" value="ECO:0007669"/>
    <property type="project" value="UniProtKB-KW"/>
</dbReference>
<dbReference type="InterPro" id="IPR001048">
    <property type="entry name" value="Asp/Glu/Uridylate_kinase"/>
</dbReference>
<dbReference type="Gene3D" id="3.40.1160.10">
    <property type="entry name" value="Acetylglutamate kinase-like"/>
    <property type="match status" value="1"/>
</dbReference>
<evidence type="ECO:0000256" key="6">
    <source>
        <dbReference type="ARBA" id="ARBA00022777"/>
    </source>
</evidence>
<gene>
    <name evidence="9" type="ORF">FD12_GL002353</name>
</gene>
<comment type="similarity">
    <text evidence="2">Belongs to the carbamate kinase family.</text>
</comment>
<evidence type="ECO:0000256" key="7">
    <source>
        <dbReference type="ARBA" id="ARBA00048467"/>
    </source>
</evidence>
<organism evidence="9 10">
    <name type="scientific">Lentilactobacillus rapi DSM 19907 = JCM 15042</name>
    <dbReference type="NCBI Taxonomy" id="1423795"/>
    <lineage>
        <taxon>Bacteria</taxon>
        <taxon>Bacillati</taxon>
        <taxon>Bacillota</taxon>
        <taxon>Bacilli</taxon>
        <taxon>Lactobacillales</taxon>
        <taxon>Lactobacillaceae</taxon>
        <taxon>Lentilactobacillus</taxon>
    </lineage>
</organism>
<comment type="catalytic activity">
    <reaction evidence="7">
        <text>hydrogencarbonate + NH4(+) + ATP = carbamoyl phosphate + ADP + H2O + H(+)</text>
        <dbReference type="Rhea" id="RHEA:10152"/>
        <dbReference type="ChEBI" id="CHEBI:15377"/>
        <dbReference type="ChEBI" id="CHEBI:15378"/>
        <dbReference type="ChEBI" id="CHEBI:17544"/>
        <dbReference type="ChEBI" id="CHEBI:28938"/>
        <dbReference type="ChEBI" id="CHEBI:30616"/>
        <dbReference type="ChEBI" id="CHEBI:58228"/>
        <dbReference type="ChEBI" id="CHEBI:456216"/>
        <dbReference type="EC" id="2.7.2.2"/>
    </reaction>
</comment>
<dbReference type="PANTHER" id="PTHR30409">
    <property type="entry name" value="CARBAMATE KINASE"/>
    <property type="match status" value="1"/>
</dbReference>
<keyword evidence="4" id="KW-0056">Arginine metabolism</keyword>
<evidence type="ECO:0000256" key="4">
    <source>
        <dbReference type="ARBA" id="ARBA00022503"/>
    </source>
</evidence>
<dbReference type="PANTHER" id="PTHR30409:SF1">
    <property type="entry name" value="CARBAMATE KINASE-RELATED"/>
    <property type="match status" value="1"/>
</dbReference>
<feature type="domain" description="Aspartate/glutamate/uridylate kinase" evidence="8">
    <location>
        <begin position="10"/>
        <end position="107"/>
    </location>
</feature>
<name>A0ABR5PDD4_9LACO</name>
<dbReference type="EC" id="2.7.2.2" evidence="3"/>
<keyword evidence="5" id="KW-0808">Transferase</keyword>
<reference evidence="9 10" key="1">
    <citation type="journal article" date="2015" name="Genome Announc.">
        <title>Expanding the biotechnology potential of lactobacilli through comparative genomics of 213 strains and associated genera.</title>
        <authorList>
            <person name="Sun Z."/>
            <person name="Harris H.M."/>
            <person name="McCann A."/>
            <person name="Guo C."/>
            <person name="Argimon S."/>
            <person name="Zhang W."/>
            <person name="Yang X."/>
            <person name="Jeffery I.B."/>
            <person name="Cooney J.C."/>
            <person name="Kagawa T.F."/>
            <person name="Liu W."/>
            <person name="Song Y."/>
            <person name="Salvetti E."/>
            <person name="Wrobel A."/>
            <person name="Rasinkangas P."/>
            <person name="Parkhill J."/>
            <person name="Rea M.C."/>
            <person name="O'Sullivan O."/>
            <person name="Ritari J."/>
            <person name="Douillard F.P."/>
            <person name="Paul Ross R."/>
            <person name="Yang R."/>
            <person name="Briner A.E."/>
            <person name="Felis G.E."/>
            <person name="de Vos W.M."/>
            <person name="Barrangou R."/>
            <person name="Klaenhammer T.R."/>
            <person name="Caufield P.W."/>
            <person name="Cui Y."/>
            <person name="Zhang H."/>
            <person name="O'Toole P.W."/>
        </authorList>
    </citation>
    <scope>NUCLEOTIDE SEQUENCE [LARGE SCALE GENOMIC DNA]</scope>
    <source>
        <strain evidence="9 10">DSM 19907</strain>
    </source>
</reference>
<proteinExistence type="inferred from homology"/>
<dbReference type="InterPro" id="IPR036393">
    <property type="entry name" value="AceGlu_kinase-like_sf"/>
</dbReference>
<comment type="pathway">
    <text evidence="1">Metabolic intermediate metabolism; carbamoyl phosphate degradation; CO(2) and NH(3) from carbamoyl phosphate: step 1/1.</text>
</comment>
<evidence type="ECO:0000313" key="9">
    <source>
        <dbReference type="EMBL" id="KRL16838.1"/>
    </source>
</evidence>
<dbReference type="SUPFAM" id="SSF53633">
    <property type="entry name" value="Carbamate kinase-like"/>
    <property type="match status" value="1"/>
</dbReference>
<keyword evidence="6 9" id="KW-0418">Kinase</keyword>